<evidence type="ECO:0000313" key="1">
    <source>
        <dbReference type="Proteomes" id="UP000887565"/>
    </source>
</evidence>
<dbReference type="Proteomes" id="UP000887565">
    <property type="component" value="Unplaced"/>
</dbReference>
<proteinExistence type="predicted"/>
<keyword evidence="1" id="KW-1185">Reference proteome</keyword>
<evidence type="ECO:0000313" key="2">
    <source>
        <dbReference type="WBParaSite" id="nRc.2.0.1.t38076-RA"/>
    </source>
</evidence>
<dbReference type="Gene3D" id="2.80.10.50">
    <property type="match status" value="1"/>
</dbReference>
<dbReference type="AlphaFoldDB" id="A0A915KJ90"/>
<organism evidence="1 2">
    <name type="scientific">Romanomermis culicivorax</name>
    <name type="common">Nematode worm</name>
    <dbReference type="NCBI Taxonomy" id="13658"/>
    <lineage>
        <taxon>Eukaryota</taxon>
        <taxon>Metazoa</taxon>
        <taxon>Ecdysozoa</taxon>
        <taxon>Nematoda</taxon>
        <taxon>Enoplea</taxon>
        <taxon>Dorylaimia</taxon>
        <taxon>Mermithida</taxon>
        <taxon>Mermithoidea</taxon>
        <taxon>Mermithidae</taxon>
        <taxon>Romanomermis</taxon>
    </lineage>
</organism>
<dbReference type="InterPro" id="IPR035992">
    <property type="entry name" value="Ricin_B-like_lectins"/>
</dbReference>
<dbReference type="SUPFAM" id="SSF50370">
    <property type="entry name" value="Ricin B-like lectins"/>
    <property type="match status" value="1"/>
</dbReference>
<sequence>MFENAKRQKIWHHSNHYARKDVNEYFASLWEPFWFKNDRTCAIDHSMCSKDALIERDPWFLGIMAKLMLGYRIREITGLSCEYRCHPKTVTRSIHSVCAFDFGKNVVRLENTATKRLLTSDLYGLVWAQSPGNSIFQKWKIKHFDGRHTYFEIRNVGSGLVLQSSINGRIYSSKAFGQANRPNQLWRILPDKTIINVGTKISLASGGHGLVFAYPLLNAMHKQWNIRR</sequence>
<name>A0A915KJ90_ROMCU</name>
<dbReference type="WBParaSite" id="nRc.2.0.1.t38076-RA">
    <property type="protein sequence ID" value="nRc.2.0.1.t38076-RA"/>
    <property type="gene ID" value="nRc.2.0.1.g38076"/>
</dbReference>
<accession>A0A915KJ90</accession>
<protein>
    <submittedName>
        <fullName evidence="2">Ricin B lectin domain-containing protein</fullName>
    </submittedName>
</protein>
<reference evidence="2" key="1">
    <citation type="submission" date="2022-11" db="UniProtKB">
        <authorList>
            <consortium name="WormBaseParasite"/>
        </authorList>
    </citation>
    <scope>IDENTIFICATION</scope>
</reference>